<sequence length="646" mass="71303">MNDGGLGDDGDEKVAVAESNLPVEQHATPDDIATLYAWANMRGARYRDFSASRSEAREAAKLRVEEALEEERLKALEQEEREAQEAAQRAAREAAEQAEVIRKAEAERLAEIARQGEAERQAVLAAQEAQRKSMRQRFSHPDQRLHQHPDQRHDQRQVTTHPAVSYDDGSWDREDVDNGDAGKSEDQRIPAPGSGQPFSMEDKSFGGHIPNGPVARERADRQVDMPYEARPFPPQTQPDRSGGRERLVPGAENYAERSFTNTHPGRLPSEDTDSPILPSWLEELPPSNAAPFSRPRGQMKAAAEIPYRQRFERTSPPVQPAASQDYERSAYAASAFPVNSDFRASRTTAQYSGGAEDPLLASRERITRGWFALKSVFHPDQIPTEMQQPQSPARTPVMAVFSLAGGVGKTSLLASLGRALSARGERVLMVDLAAYGLLPFFFGARDQRPGQLRTFSPPGSTSDAPIQMITLDPETHKPEPNGGQEALIQEVMRNAQGVSRILIDLPTASGATMRRVLRMNPTVLVPIVPDMNSVVSVGAIESFFQNQIAHSNAQAQPIYILNQFDLSQPLHLDVRDILREQIGSRLLPFALRRSPAVSEALAEGMTVIDYAPNGVIAEDYLNLANWVRSLSAPATVAQRGVRWSER</sequence>
<dbReference type="InterPro" id="IPR017746">
    <property type="entry name" value="Cellulose_synthase_operon_BcsQ"/>
</dbReference>
<comment type="caution">
    <text evidence="2">The sequence shown here is derived from an EMBL/GenBank/DDBJ whole genome shotgun (WGS) entry which is preliminary data.</text>
</comment>
<dbReference type="InterPro" id="IPR050678">
    <property type="entry name" value="DNA_Partitioning_ATPase"/>
</dbReference>
<dbReference type="PANTHER" id="PTHR13696:SF99">
    <property type="entry name" value="COBYRINIC ACID AC-DIAMIDE SYNTHASE"/>
    <property type="match status" value="1"/>
</dbReference>
<accession>E6QIY8</accession>
<feature type="region of interest" description="Disordered" evidence="1">
    <location>
        <begin position="118"/>
        <end position="299"/>
    </location>
</feature>
<evidence type="ECO:0008006" key="3">
    <source>
        <dbReference type="Google" id="ProtNLM"/>
    </source>
</evidence>
<dbReference type="EMBL" id="CABQ01000076">
    <property type="protein sequence ID" value="CBI07204.1"/>
    <property type="molecule type" value="Genomic_DNA"/>
</dbReference>
<dbReference type="Gene3D" id="3.40.50.300">
    <property type="entry name" value="P-loop containing nucleotide triphosphate hydrolases"/>
    <property type="match status" value="1"/>
</dbReference>
<dbReference type="CDD" id="cd02042">
    <property type="entry name" value="ParAB_family"/>
    <property type="match status" value="1"/>
</dbReference>
<feature type="region of interest" description="Disordered" evidence="1">
    <location>
        <begin position="75"/>
        <end position="95"/>
    </location>
</feature>
<name>E6QIY8_9ZZZZ</name>
<dbReference type="SUPFAM" id="SSF52540">
    <property type="entry name" value="P-loop containing nucleoside triphosphate hydrolases"/>
    <property type="match status" value="1"/>
</dbReference>
<organism evidence="2">
    <name type="scientific">mine drainage metagenome</name>
    <dbReference type="NCBI Taxonomy" id="410659"/>
    <lineage>
        <taxon>unclassified sequences</taxon>
        <taxon>metagenomes</taxon>
        <taxon>ecological metagenomes</taxon>
    </lineage>
</organism>
<feature type="compositionally biased region" description="Basic and acidic residues" evidence="1">
    <location>
        <begin position="139"/>
        <end position="156"/>
    </location>
</feature>
<dbReference type="InterPro" id="IPR027417">
    <property type="entry name" value="P-loop_NTPase"/>
</dbReference>
<dbReference type="AlphaFoldDB" id="E6QIY8"/>
<gene>
    <name evidence="2" type="ORF">CARN6_0528</name>
</gene>
<protein>
    <recommendedName>
        <fullName evidence="3">CobQ/CobB/MinD/ParA nucleotide binding domain-containing protein</fullName>
    </recommendedName>
</protein>
<dbReference type="Pfam" id="PF06564">
    <property type="entry name" value="CBP_BcsQ"/>
    <property type="match status" value="1"/>
</dbReference>
<evidence type="ECO:0000313" key="2">
    <source>
        <dbReference type="EMBL" id="CBI07204.1"/>
    </source>
</evidence>
<evidence type="ECO:0000256" key="1">
    <source>
        <dbReference type="SAM" id="MobiDB-lite"/>
    </source>
</evidence>
<reference evidence="2" key="1">
    <citation type="submission" date="2009-10" db="EMBL/GenBank/DDBJ databases">
        <title>Diversity of trophic interactions inside an arsenic-rich microbial ecosystem.</title>
        <authorList>
            <person name="Bertin P.N."/>
            <person name="Heinrich-Salmeron A."/>
            <person name="Pelletier E."/>
            <person name="Goulhen-Chollet F."/>
            <person name="Arsene-Ploetze F."/>
            <person name="Gallien S."/>
            <person name="Calteau A."/>
            <person name="Vallenet D."/>
            <person name="Casiot C."/>
            <person name="Chane-Woon-Ming B."/>
            <person name="Giloteaux L."/>
            <person name="Barakat M."/>
            <person name="Bonnefoy V."/>
            <person name="Bruneel O."/>
            <person name="Chandler M."/>
            <person name="Cleiss J."/>
            <person name="Duran R."/>
            <person name="Elbaz-Poulichet F."/>
            <person name="Fonknechten N."/>
            <person name="Lauga B."/>
            <person name="Mornico D."/>
            <person name="Ortet P."/>
            <person name="Schaeffer C."/>
            <person name="Siguier P."/>
            <person name="Alexander Thil Smith A."/>
            <person name="Van Dorsselaer A."/>
            <person name="Weissenbach J."/>
            <person name="Medigue C."/>
            <person name="Le Paslier D."/>
        </authorList>
    </citation>
    <scope>NUCLEOTIDE SEQUENCE</scope>
</reference>
<proteinExistence type="predicted"/>
<dbReference type="PANTHER" id="PTHR13696">
    <property type="entry name" value="P-LOOP CONTAINING NUCLEOSIDE TRIPHOSPHATE HYDROLASE"/>
    <property type="match status" value="1"/>
</dbReference>